<accession>A0ABW3F9Y4</accession>
<gene>
    <name evidence="1" type="ORF">ACFQ1Z_06840</name>
</gene>
<organism evidence="1 2">
    <name type="scientific">Methylophilus luteus</name>
    <dbReference type="NCBI Taxonomy" id="640108"/>
    <lineage>
        <taxon>Bacteria</taxon>
        <taxon>Pseudomonadati</taxon>
        <taxon>Pseudomonadota</taxon>
        <taxon>Betaproteobacteria</taxon>
        <taxon>Nitrosomonadales</taxon>
        <taxon>Methylophilaceae</taxon>
        <taxon>Methylophilus</taxon>
    </lineage>
</organism>
<dbReference type="RefSeq" id="WP_379056551.1">
    <property type="nucleotide sequence ID" value="NZ_JBHTKB010000001.1"/>
</dbReference>
<protein>
    <recommendedName>
        <fullName evidence="3">PEP-CTERM protein-sorting domain-containing protein</fullName>
    </recommendedName>
</protein>
<reference evidence="2" key="1">
    <citation type="journal article" date="2019" name="Int. J. Syst. Evol. Microbiol.">
        <title>The Global Catalogue of Microorganisms (GCM) 10K type strain sequencing project: providing services to taxonomists for standard genome sequencing and annotation.</title>
        <authorList>
            <consortium name="The Broad Institute Genomics Platform"/>
            <consortium name="The Broad Institute Genome Sequencing Center for Infectious Disease"/>
            <person name="Wu L."/>
            <person name="Ma J."/>
        </authorList>
    </citation>
    <scope>NUCLEOTIDE SEQUENCE [LARGE SCALE GENOMIC DNA]</scope>
    <source>
        <strain evidence="2">CCUG 58412</strain>
    </source>
</reference>
<sequence length="72" mass="8052">MFFGMPLAFPDESLRIKMQVVRHSQTSGSHKADKNYHLLTADTSLPDAETDGMLLLGLGLMDTIAMRRQKNC</sequence>
<evidence type="ECO:0008006" key="3">
    <source>
        <dbReference type="Google" id="ProtNLM"/>
    </source>
</evidence>
<comment type="caution">
    <text evidence="1">The sequence shown here is derived from an EMBL/GenBank/DDBJ whole genome shotgun (WGS) entry which is preliminary data.</text>
</comment>
<name>A0ABW3F9Y4_9PROT</name>
<dbReference type="EMBL" id="JBHTKB010000001">
    <property type="protein sequence ID" value="MFD0913257.1"/>
    <property type="molecule type" value="Genomic_DNA"/>
</dbReference>
<proteinExistence type="predicted"/>
<evidence type="ECO:0000313" key="2">
    <source>
        <dbReference type="Proteomes" id="UP001597128"/>
    </source>
</evidence>
<evidence type="ECO:0000313" key="1">
    <source>
        <dbReference type="EMBL" id="MFD0913257.1"/>
    </source>
</evidence>
<dbReference type="Proteomes" id="UP001597128">
    <property type="component" value="Unassembled WGS sequence"/>
</dbReference>
<keyword evidence="2" id="KW-1185">Reference proteome</keyword>